<protein>
    <submittedName>
        <fullName evidence="1">Uncharacterized protein</fullName>
    </submittedName>
</protein>
<comment type="caution">
    <text evidence="1">The sequence shown here is derived from an EMBL/GenBank/DDBJ whole genome shotgun (WGS) entry which is preliminary data.</text>
</comment>
<name>A0A4R1N4Z5_9RHOB</name>
<dbReference type="AlphaFoldDB" id="A0A4R1N4Z5"/>
<gene>
    <name evidence="1" type="ORF">BXY66_3855</name>
</gene>
<dbReference type="Proteomes" id="UP000295673">
    <property type="component" value="Unassembled WGS sequence"/>
</dbReference>
<evidence type="ECO:0000313" key="2">
    <source>
        <dbReference type="Proteomes" id="UP000295673"/>
    </source>
</evidence>
<reference evidence="1 2" key="1">
    <citation type="submission" date="2019-03" db="EMBL/GenBank/DDBJ databases">
        <title>Genomic Encyclopedia of Archaeal and Bacterial Type Strains, Phase II (KMG-II): from individual species to whole genera.</title>
        <authorList>
            <person name="Goeker M."/>
        </authorList>
    </citation>
    <scope>NUCLEOTIDE SEQUENCE [LARGE SCALE GENOMIC DNA]</scope>
    <source>
        <strain evidence="1 2">DSM 26433</strain>
    </source>
</reference>
<dbReference type="EMBL" id="SMGR01000005">
    <property type="protein sequence ID" value="TCK99353.1"/>
    <property type="molecule type" value="Genomic_DNA"/>
</dbReference>
<accession>A0A4R1N4Z5</accession>
<proteinExistence type="predicted"/>
<keyword evidence="2" id="KW-1185">Reference proteome</keyword>
<dbReference type="RefSeq" id="WP_165929251.1">
    <property type="nucleotide sequence ID" value="NZ_SMGR01000005.1"/>
</dbReference>
<evidence type="ECO:0000313" key="1">
    <source>
        <dbReference type="EMBL" id="TCK99353.1"/>
    </source>
</evidence>
<organism evidence="1 2">
    <name type="scientific">Shimia isoporae</name>
    <dbReference type="NCBI Taxonomy" id="647720"/>
    <lineage>
        <taxon>Bacteria</taxon>
        <taxon>Pseudomonadati</taxon>
        <taxon>Pseudomonadota</taxon>
        <taxon>Alphaproteobacteria</taxon>
        <taxon>Rhodobacterales</taxon>
        <taxon>Roseobacteraceae</taxon>
    </lineage>
</organism>
<sequence length="49" mass="5202">MKDKQIGIPVTAEQKAEIEKAVDTTGCSLSSKGRELLIAWARSVNGEAA</sequence>